<keyword evidence="3" id="KW-0813">Transport</keyword>
<evidence type="ECO:0000256" key="4">
    <source>
        <dbReference type="ARBA" id="ARBA00022729"/>
    </source>
</evidence>
<dbReference type="InterPro" id="IPR051313">
    <property type="entry name" value="Bact_iron-sidero_bind"/>
</dbReference>
<feature type="region of interest" description="Disordered" evidence="5">
    <location>
        <begin position="26"/>
        <end position="45"/>
    </location>
</feature>
<evidence type="ECO:0000259" key="6">
    <source>
        <dbReference type="PROSITE" id="PS50983"/>
    </source>
</evidence>
<reference evidence="7 8" key="1">
    <citation type="submission" date="2019-06" db="EMBL/GenBank/DDBJ databases">
        <title>Whole genome shotgun sequence of Brevibacillus parabrevis NBRC 12334.</title>
        <authorList>
            <person name="Hosoyama A."/>
            <person name="Uohara A."/>
            <person name="Ohji S."/>
            <person name="Ichikawa N."/>
        </authorList>
    </citation>
    <scope>NUCLEOTIDE SEQUENCE [LARGE SCALE GENOMIC DNA]</scope>
    <source>
        <strain evidence="7 8">NBRC 12334</strain>
    </source>
</reference>
<dbReference type="PANTHER" id="PTHR30532:SF24">
    <property type="entry name" value="FERRIC ENTEROBACTIN-BINDING PERIPLASMIC PROTEIN FEPB"/>
    <property type="match status" value="1"/>
</dbReference>
<dbReference type="PANTHER" id="PTHR30532">
    <property type="entry name" value="IRON III DICITRATE-BINDING PERIPLASMIC PROTEIN"/>
    <property type="match status" value="1"/>
</dbReference>
<feature type="domain" description="Fe/B12 periplasmic-binding" evidence="6">
    <location>
        <begin position="60"/>
        <end position="315"/>
    </location>
</feature>
<dbReference type="CDD" id="cd01146">
    <property type="entry name" value="FhuD"/>
    <property type="match status" value="1"/>
</dbReference>
<evidence type="ECO:0000313" key="7">
    <source>
        <dbReference type="EMBL" id="GEB33161.1"/>
    </source>
</evidence>
<dbReference type="InterPro" id="IPR002491">
    <property type="entry name" value="ABC_transptr_periplasmic_BD"/>
</dbReference>
<dbReference type="PROSITE" id="PS50983">
    <property type="entry name" value="FE_B12_PBP"/>
    <property type="match status" value="1"/>
</dbReference>
<dbReference type="EMBL" id="BJMH01000011">
    <property type="protein sequence ID" value="GEB33161.1"/>
    <property type="molecule type" value="Genomic_DNA"/>
</dbReference>
<keyword evidence="8" id="KW-1185">Reference proteome</keyword>
<dbReference type="Pfam" id="PF01497">
    <property type="entry name" value="Peripla_BP_2"/>
    <property type="match status" value="1"/>
</dbReference>
<gene>
    <name evidence="7" type="primary">fhuD2</name>
    <name evidence="7" type="ORF">BPA01_27410</name>
</gene>
<evidence type="ECO:0000256" key="2">
    <source>
        <dbReference type="ARBA" id="ARBA00008814"/>
    </source>
</evidence>
<dbReference type="SUPFAM" id="SSF53807">
    <property type="entry name" value="Helical backbone' metal receptor"/>
    <property type="match status" value="1"/>
</dbReference>
<protein>
    <submittedName>
        <fullName evidence="7">Ferrichrome ABC transporter</fullName>
    </submittedName>
</protein>
<accession>A0A4Y3PS43</accession>
<feature type="compositionally biased region" description="Polar residues" evidence="5">
    <location>
        <begin position="27"/>
        <end position="37"/>
    </location>
</feature>
<dbReference type="RefSeq" id="WP_122964926.1">
    <property type="nucleotide sequence ID" value="NZ_BJMH01000011.1"/>
</dbReference>
<dbReference type="GO" id="GO:0030288">
    <property type="term" value="C:outer membrane-bounded periplasmic space"/>
    <property type="evidence" value="ECO:0007669"/>
    <property type="project" value="TreeGrafter"/>
</dbReference>
<keyword evidence="4" id="KW-0732">Signal</keyword>
<evidence type="ECO:0000256" key="1">
    <source>
        <dbReference type="ARBA" id="ARBA00004196"/>
    </source>
</evidence>
<dbReference type="AlphaFoldDB" id="A0A4Y3PS43"/>
<comment type="similarity">
    <text evidence="2">Belongs to the bacterial solute-binding protein 8 family.</text>
</comment>
<comment type="subcellular location">
    <subcellularLocation>
        <location evidence="1">Cell envelope</location>
    </subcellularLocation>
</comment>
<dbReference type="Proteomes" id="UP000316882">
    <property type="component" value="Unassembled WGS sequence"/>
</dbReference>
<evidence type="ECO:0000256" key="5">
    <source>
        <dbReference type="SAM" id="MobiDB-lite"/>
    </source>
</evidence>
<dbReference type="Gene3D" id="3.40.50.1980">
    <property type="entry name" value="Nitrogenase molybdenum iron protein domain"/>
    <property type="match status" value="2"/>
</dbReference>
<organism evidence="7 8">
    <name type="scientific">Brevibacillus parabrevis</name>
    <dbReference type="NCBI Taxonomy" id="54914"/>
    <lineage>
        <taxon>Bacteria</taxon>
        <taxon>Bacillati</taxon>
        <taxon>Bacillota</taxon>
        <taxon>Bacilli</taxon>
        <taxon>Bacillales</taxon>
        <taxon>Paenibacillaceae</taxon>
        <taxon>Brevibacillus</taxon>
    </lineage>
</organism>
<comment type="caution">
    <text evidence="7">The sequence shown here is derived from an EMBL/GenBank/DDBJ whole genome shotgun (WGS) entry which is preliminary data.</text>
</comment>
<dbReference type="PROSITE" id="PS51257">
    <property type="entry name" value="PROKAR_LIPOPROTEIN"/>
    <property type="match status" value="1"/>
</dbReference>
<proteinExistence type="inferred from homology"/>
<evidence type="ECO:0000313" key="8">
    <source>
        <dbReference type="Proteomes" id="UP000316882"/>
    </source>
</evidence>
<name>A0A4Y3PS43_BREPA</name>
<sequence>MNRWTGIIFSLVLLMGVLAGCAGGGTEQTPSASSSSKGEWPRTITDGAGHQVTIKEQPKRIAVLHPLFLDYFFALDVPPIASGSAESALKEYATLQPYVGKAEIIDLGSGKDLNMEAIIAAKPDLIVSFKGHGDAQYDDLSKIAPFIQIDYSDKWENATMLCAQAIGKEQLGEQLVKDTKEKIAKTKERLGDLKTKTFALLRVSSKNGFTAQGTKNTVYYNETEGFGLKKPDQYPEEGGELSLEALAEMNPDYIIIQHKLDAAQAAIQDKQGSAVWNSLKAVKNNQVLLFDNSLNTGSVLAIRLAADNFSKLAGK</sequence>
<dbReference type="GO" id="GO:1901678">
    <property type="term" value="P:iron coordination entity transport"/>
    <property type="evidence" value="ECO:0007669"/>
    <property type="project" value="UniProtKB-ARBA"/>
</dbReference>
<evidence type="ECO:0000256" key="3">
    <source>
        <dbReference type="ARBA" id="ARBA00022448"/>
    </source>
</evidence>